<reference evidence="2" key="1">
    <citation type="submission" date="2022-10" db="EMBL/GenBank/DDBJ databases">
        <title>Determination and structural analysis of whole genome sequence of Sarocladium strictum F4-1.</title>
        <authorList>
            <person name="Hu L."/>
            <person name="Jiang Y."/>
        </authorList>
    </citation>
    <scope>NUCLEOTIDE SEQUENCE</scope>
    <source>
        <strain evidence="2">F4-1</strain>
    </source>
</reference>
<dbReference type="AlphaFoldDB" id="A0AA39GKK2"/>
<dbReference type="Proteomes" id="UP001175261">
    <property type="component" value="Unassembled WGS sequence"/>
</dbReference>
<name>A0AA39GKK2_SARSR</name>
<dbReference type="EMBL" id="JAPDFR010000002">
    <property type="protein sequence ID" value="KAK0389070.1"/>
    <property type="molecule type" value="Genomic_DNA"/>
</dbReference>
<evidence type="ECO:0000313" key="3">
    <source>
        <dbReference type="Proteomes" id="UP001175261"/>
    </source>
</evidence>
<sequence>MELIQDLESPPLDGKVHRHFPITVRHNNKARRRTLNHVIRDTAKQYVNRGEQNLVCLDNAGLDTCHKPGASPAEKCTRPHIEWDLAKVALHTKGPYQLEVQRSYHADGVQGRRARRWCRSRGPRLAEENSAHLARSDVPFPSDHDRTPNGVRTLSSGDDAEVADLYRMGLLYDEGETKNTFDLNSIRRDEPVYTIRSAKRSRRTNAKSLGYDIPQPLDLDLSFADLGDDDAIAQYLNASSATTPSEIAAAHEDVIQHVVSQRSDSGSPPLRVIYELDSLRPSFDVETSQPPGLVDDFLSDYDCFSESDLDEQSTQQREIRDDGATADTWIMLD</sequence>
<protein>
    <submittedName>
        <fullName evidence="2">Uncharacterized protein</fullName>
    </submittedName>
</protein>
<feature type="region of interest" description="Disordered" evidence="1">
    <location>
        <begin position="128"/>
        <end position="156"/>
    </location>
</feature>
<keyword evidence="3" id="KW-1185">Reference proteome</keyword>
<accession>A0AA39GKK2</accession>
<evidence type="ECO:0000256" key="1">
    <source>
        <dbReference type="SAM" id="MobiDB-lite"/>
    </source>
</evidence>
<proteinExistence type="predicted"/>
<organism evidence="2 3">
    <name type="scientific">Sarocladium strictum</name>
    <name type="common">Black bundle disease fungus</name>
    <name type="synonym">Acremonium strictum</name>
    <dbReference type="NCBI Taxonomy" id="5046"/>
    <lineage>
        <taxon>Eukaryota</taxon>
        <taxon>Fungi</taxon>
        <taxon>Dikarya</taxon>
        <taxon>Ascomycota</taxon>
        <taxon>Pezizomycotina</taxon>
        <taxon>Sordariomycetes</taxon>
        <taxon>Hypocreomycetidae</taxon>
        <taxon>Hypocreales</taxon>
        <taxon>Sarocladiaceae</taxon>
        <taxon>Sarocladium</taxon>
    </lineage>
</organism>
<evidence type="ECO:0000313" key="2">
    <source>
        <dbReference type="EMBL" id="KAK0389070.1"/>
    </source>
</evidence>
<gene>
    <name evidence="2" type="ORF">NLU13_2646</name>
</gene>
<comment type="caution">
    <text evidence="2">The sequence shown here is derived from an EMBL/GenBank/DDBJ whole genome shotgun (WGS) entry which is preliminary data.</text>
</comment>